<keyword evidence="5" id="KW-1185">Reference proteome</keyword>
<proteinExistence type="predicted"/>
<dbReference type="OrthoDB" id="27041at2759"/>
<dbReference type="Pfam" id="PF13884">
    <property type="entry name" value="Peptidase_S74"/>
    <property type="match status" value="1"/>
</dbReference>
<dbReference type="EMBL" id="CDMY01000429">
    <property type="protein sequence ID" value="CEM11939.1"/>
    <property type="molecule type" value="Genomic_DNA"/>
</dbReference>
<evidence type="ECO:0000313" key="5">
    <source>
        <dbReference type="Proteomes" id="UP000041254"/>
    </source>
</evidence>
<dbReference type="Proteomes" id="UP000041254">
    <property type="component" value="Unassembled WGS sequence"/>
</dbReference>
<dbReference type="PhylomeDB" id="A0A0G4FFW1"/>
<feature type="coiled-coil region" evidence="1">
    <location>
        <begin position="239"/>
        <end position="273"/>
    </location>
</feature>
<dbReference type="InParanoid" id="A0A0G4FFW1"/>
<name>A0A0G4FFW1_VITBC</name>
<keyword evidence="1" id="KW-0175">Coiled coil</keyword>
<dbReference type="AlphaFoldDB" id="A0A0G4FFW1"/>
<sequence>MTAVSDVFRLVALIASLCRARRAAAQPHLFPHPPDSGAIDDLSKPDGGNVLTATAKGLIGTPAVNNKTGASLFQYATFQCGKDPTLGAADLEADRALLQGFGMLGCGTDFPLYEVYAGALFSQYYGALSDGRYKTHVIKMASMSGREAFEAIKRIDFYSFQWKRDRKRHRANGDETHRDRAPYADQWQFGVLAEELRSVLPEVVFESSVDRGDDKALYVNLPAMLYKTMHATQHMAHEMEAHDSRADDAQAAISEIRQELAELTRDVREMKALVSAAVADRYEQREGRAGGGQGDVGPPLVDALQDLIPRMGRDD</sequence>
<evidence type="ECO:0000256" key="1">
    <source>
        <dbReference type="SAM" id="Coils"/>
    </source>
</evidence>
<dbReference type="PROSITE" id="PS51688">
    <property type="entry name" value="ICA"/>
    <property type="match status" value="1"/>
</dbReference>
<feature type="domain" description="Peptidase S74" evidence="3">
    <location>
        <begin position="129"/>
        <end position="246"/>
    </location>
</feature>
<accession>A0A0G4FFW1</accession>
<protein>
    <recommendedName>
        <fullName evidence="3">Peptidase S74 domain-containing protein</fullName>
    </recommendedName>
</protein>
<dbReference type="VEuPathDB" id="CryptoDB:Vbra_15285"/>
<feature type="chain" id="PRO_5005188746" description="Peptidase S74 domain-containing protein" evidence="2">
    <location>
        <begin position="26"/>
        <end position="315"/>
    </location>
</feature>
<keyword evidence="2" id="KW-0732">Signal</keyword>
<evidence type="ECO:0000259" key="3">
    <source>
        <dbReference type="PROSITE" id="PS51688"/>
    </source>
</evidence>
<evidence type="ECO:0000256" key="2">
    <source>
        <dbReference type="SAM" id="SignalP"/>
    </source>
</evidence>
<evidence type="ECO:0000313" key="4">
    <source>
        <dbReference type="EMBL" id="CEM11939.1"/>
    </source>
</evidence>
<feature type="signal peptide" evidence="2">
    <location>
        <begin position="1"/>
        <end position="25"/>
    </location>
</feature>
<dbReference type="InterPro" id="IPR030392">
    <property type="entry name" value="S74_ICA"/>
</dbReference>
<reference evidence="4 5" key="1">
    <citation type="submission" date="2014-11" db="EMBL/GenBank/DDBJ databases">
        <authorList>
            <person name="Zhu J."/>
            <person name="Qi W."/>
            <person name="Song R."/>
        </authorList>
    </citation>
    <scope>NUCLEOTIDE SEQUENCE [LARGE SCALE GENOMIC DNA]</scope>
</reference>
<organism evidence="4 5">
    <name type="scientific">Vitrella brassicaformis (strain CCMP3155)</name>
    <dbReference type="NCBI Taxonomy" id="1169540"/>
    <lineage>
        <taxon>Eukaryota</taxon>
        <taxon>Sar</taxon>
        <taxon>Alveolata</taxon>
        <taxon>Colpodellida</taxon>
        <taxon>Vitrellaceae</taxon>
        <taxon>Vitrella</taxon>
    </lineage>
</organism>
<gene>
    <name evidence="4" type="ORF">Vbra_15285</name>
</gene>